<dbReference type="Proteomes" id="UP001201873">
    <property type="component" value="Unassembled WGS sequence"/>
</dbReference>
<comment type="caution">
    <text evidence="4">The sequence shown here is derived from an EMBL/GenBank/DDBJ whole genome shotgun (WGS) entry which is preliminary data.</text>
</comment>
<sequence>MYRPGEDGRLAVTDAGSANGTWIGDDPGPITPGRTIPLADGDRIHVDSFTRITVRRLG</sequence>
<dbReference type="Pfam" id="PF00498">
    <property type="entry name" value="FHA"/>
    <property type="match status" value="1"/>
</dbReference>
<evidence type="ECO:0000256" key="1">
    <source>
        <dbReference type="ARBA" id="ARBA00022553"/>
    </source>
</evidence>
<feature type="region of interest" description="Disordered" evidence="2">
    <location>
        <begin position="1"/>
        <end position="39"/>
    </location>
</feature>
<organism evidence="4 5">
    <name type="scientific">Frankia umida</name>
    <dbReference type="NCBI Taxonomy" id="573489"/>
    <lineage>
        <taxon>Bacteria</taxon>
        <taxon>Bacillati</taxon>
        <taxon>Actinomycetota</taxon>
        <taxon>Actinomycetes</taxon>
        <taxon>Frankiales</taxon>
        <taxon>Frankiaceae</taxon>
        <taxon>Frankia</taxon>
    </lineage>
</organism>
<dbReference type="InterPro" id="IPR000253">
    <property type="entry name" value="FHA_dom"/>
</dbReference>
<dbReference type="EMBL" id="JALKFT010000002">
    <property type="protein sequence ID" value="MCK9874650.1"/>
    <property type="molecule type" value="Genomic_DNA"/>
</dbReference>
<accession>A0ABT0JSW6</accession>
<name>A0ABT0JSW6_9ACTN</name>
<dbReference type="SUPFAM" id="SSF49879">
    <property type="entry name" value="SMAD/FHA domain"/>
    <property type="match status" value="1"/>
</dbReference>
<gene>
    <name evidence="4" type="ORF">MXD59_02430</name>
</gene>
<keyword evidence="1" id="KW-0597">Phosphoprotein</keyword>
<dbReference type="InterPro" id="IPR008984">
    <property type="entry name" value="SMAD_FHA_dom_sf"/>
</dbReference>
<reference evidence="4 5" key="1">
    <citation type="submission" date="2022-04" db="EMBL/GenBank/DDBJ databases">
        <title>Genome diversity in the genus Frankia.</title>
        <authorList>
            <person name="Carlos-Shanley C."/>
            <person name="Hahn D."/>
        </authorList>
    </citation>
    <scope>NUCLEOTIDE SEQUENCE [LARGE SCALE GENOMIC DNA]</scope>
    <source>
        <strain evidence="4 5">Ag45/Mut15</strain>
    </source>
</reference>
<proteinExistence type="predicted"/>
<evidence type="ECO:0000313" key="4">
    <source>
        <dbReference type="EMBL" id="MCK9874650.1"/>
    </source>
</evidence>
<evidence type="ECO:0000259" key="3">
    <source>
        <dbReference type="Pfam" id="PF00498"/>
    </source>
</evidence>
<dbReference type="Gene3D" id="2.60.200.20">
    <property type="match status" value="1"/>
</dbReference>
<protein>
    <submittedName>
        <fullName evidence="4">FHA domain-containing protein</fullName>
    </submittedName>
</protein>
<evidence type="ECO:0000256" key="2">
    <source>
        <dbReference type="SAM" id="MobiDB-lite"/>
    </source>
</evidence>
<evidence type="ECO:0000313" key="5">
    <source>
        <dbReference type="Proteomes" id="UP001201873"/>
    </source>
</evidence>
<keyword evidence="5" id="KW-1185">Reference proteome</keyword>
<feature type="domain" description="FHA" evidence="3">
    <location>
        <begin position="7"/>
        <end position="46"/>
    </location>
</feature>